<dbReference type="InterPro" id="IPR037171">
    <property type="entry name" value="NagB/RpiA_transferase-like"/>
</dbReference>
<dbReference type="Pfam" id="PF02589">
    <property type="entry name" value="LUD_dom"/>
    <property type="match status" value="1"/>
</dbReference>
<dbReference type="RefSeq" id="WP_349213997.1">
    <property type="nucleotide sequence ID" value="NZ_JBBMFA010000015.1"/>
</dbReference>
<dbReference type="InterPro" id="IPR009501">
    <property type="entry name" value="UCP020269"/>
</dbReference>
<protein>
    <submittedName>
        <fullName evidence="2">Lactate utilization protein</fullName>
    </submittedName>
</protein>
<evidence type="ECO:0000313" key="2">
    <source>
        <dbReference type="EMBL" id="MEQ2518872.1"/>
    </source>
</evidence>
<dbReference type="SUPFAM" id="SSF100950">
    <property type="entry name" value="NagB/RpiA/CoA transferase-like"/>
    <property type="match status" value="1"/>
</dbReference>
<evidence type="ECO:0000259" key="1">
    <source>
        <dbReference type="Pfam" id="PF02589"/>
    </source>
</evidence>
<accession>A0ABV1GAL9</accession>
<evidence type="ECO:0000313" key="3">
    <source>
        <dbReference type="Proteomes" id="UP001477672"/>
    </source>
</evidence>
<reference evidence="2 3" key="1">
    <citation type="submission" date="2024-03" db="EMBL/GenBank/DDBJ databases">
        <title>Human intestinal bacterial collection.</title>
        <authorList>
            <person name="Pauvert C."/>
            <person name="Hitch T.C.A."/>
            <person name="Clavel T."/>
        </authorList>
    </citation>
    <scope>NUCLEOTIDE SEQUENCE [LARGE SCALE GENOMIC DNA]</scope>
    <source>
        <strain evidence="2 3">CLA-JM-H11</strain>
    </source>
</reference>
<feature type="domain" description="LUD" evidence="1">
    <location>
        <begin position="13"/>
        <end position="207"/>
    </location>
</feature>
<proteinExistence type="predicted"/>
<organism evidence="2 3">
    <name type="scientific">Ruthenibacterium intestinale</name>
    <dbReference type="NCBI Taxonomy" id="3133163"/>
    <lineage>
        <taxon>Bacteria</taxon>
        <taxon>Bacillati</taxon>
        <taxon>Bacillota</taxon>
        <taxon>Clostridia</taxon>
        <taxon>Eubacteriales</taxon>
        <taxon>Oscillospiraceae</taxon>
        <taxon>Ruthenibacterium</taxon>
    </lineage>
</organism>
<dbReference type="InterPro" id="IPR003741">
    <property type="entry name" value="LUD_dom"/>
</dbReference>
<sequence length="213" mass="23637">MDSFLEQTVWQRMERTAKALEQNNMKGYCVKTRADVIPLLKELIAENATVAVGGSVSLDECGVLDFLRSGPYQFWDRYEPGLTREEIEAVFRRSFSADCYLASANAITESGEIFNVDGNSNRVAAIAYGPASVILVVGSNKIVRDLDEAQMRLETFAAPANAKRLSCKTPCAVTGKCEHCHSPARICCSYTVQRFQRVPNRIKVILVQEPTGY</sequence>
<gene>
    <name evidence="2" type="ORF">WMO24_00205</name>
</gene>
<name>A0ABV1GAL9_9FIRM</name>
<keyword evidence="3" id="KW-1185">Reference proteome</keyword>
<dbReference type="PANTHER" id="PTHR36179:SF2">
    <property type="entry name" value="LUD DOMAIN-CONTAINING PROTEIN"/>
    <property type="match status" value="1"/>
</dbReference>
<dbReference type="PIRSF" id="PIRSF020269">
    <property type="entry name" value="DUF1121"/>
    <property type="match status" value="1"/>
</dbReference>
<dbReference type="Proteomes" id="UP001477672">
    <property type="component" value="Unassembled WGS sequence"/>
</dbReference>
<dbReference type="PANTHER" id="PTHR36179">
    <property type="entry name" value="LUD_DOM DOMAIN-CONTAINING PROTEIN"/>
    <property type="match status" value="1"/>
</dbReference>
<dbReference type="EMBL" id="JBBMFA010000015">
    <property type="protein sequence ID" value="MEQ2518872.1"/>
    <property type="molecule type" value="Genomic_DNA"/>
</dbReference>
<comment type="caution">
    <text evidence="2">The sequence shown here is derived from an EMBL/GenBank/DDBJ whole genome shotgun (WGS) entry which is preliminary data.</text>
</comment>